<protein>
    <submittedName>
        <fullName evidence="3">Lectin c-type domain-containing protein</fullName>
    </submittedName>
</protein>
<dbReference type="SUPFAM" id="SSF56436">
    <property type="entry name" value="C-type lectin-like"/>
    <property type="match status" value="1"/>
</dbReference>
<reference evidence="3" key="1">
    <citation type="submission" date="2022-01" db="EMBL/GenBank/DDBJ databases">
        <title>Genome Sequence Resource for Two Populations of Ditylenchus destructor, the Migratory Endoparasitic Phytonematode.</title>
        <authorList>
            <person name="Zhang H."/>
            <person name="Lin R."/>
            <person name="Xie B."/>
        </authorList>
    </citation>
    <scope>NUCLEOTIDE SEQUENCE</scope>
    <source>
        <strain evidence="3">BazhouSP</strain>
    </source>
</reference>
<evidence type="ECO:0000313" key="4">
    <source>
        <dbReference type="Proteomes" id="UP001201812"/>
    </source>
</evidence>
<dbReference type="Proteomes" id="UP001201812">
    <property type="component" value="Unassembled WGS sequence"/>
</dbReference>
<comment type="caution">
    <text evidence="3">The sequence shown here is derived from an EMBL/GenBank/DDBJ whole genome shotgun (WGS) entry which is preliminary data.</text>
</comment>
<dbReference type="InterPro" id="IPR016187">
    <property type="entry name" value="CTDL_fold"/>
</dbReference>
<dbReference type="PROSITE" id="PS50041">
    <property type="entry name" value="C_TYPE_LECTIN_2"/>
    <property type="match status" value="1"/>
</dbReference>
<dbReference type="InterPro" id="IPR001304">
    <property type="entry name" value="C-type_lectin-like"/>
</dbReference>
<evidence type="ECO:0000259" key="2">
    <source>
        <dbReference type="PROSITE" id="PS50041"/>
    </source>
</evidence>
<evidence type="ECO:0000256" key="1">
    <source>
        <dbReference type="ARBA" id="ARBA00023157"/>
    </source>
</evidence>
<dbReference type="CDD" id="cd00037">
    <property type="entry name" value="CLECT"/>
    <property type="match status" value="1"/>
</dbReference>
<accession>A0AAD4MLF1</accession>
<gene>
    <name evidence="3" type="ORF">DdX_18050</name>
</gene>
<dbReference type="InterPro" id="IPR018378">
    <property type="entry name" value="C-type_lectin_CS"/>
</dbReference>
<sequence length="241" mass="27504">MAAHSICLEDGGALAYAERGMPGFDKMAEAVLSKSNGSPVRVWHDNFKGKEQWDFKQGRCLSFPDQECVTREFEKLPFFCEYYRVNPCDGGWHYRDGQCFKIVKGENGGFTFDEAREVCKALGSDVDLAGINSLAKNELVKHFVTKQLDCVPTPNEDYSWNRAWIGLQVVDHKLVWLNGKPADEELMKEDGFGLTYPWRHDTSLRSNDVQKCVHFDHLNSWRDFDCGRKNGFAVCGRKYPA</sequence>
<dbReference type="PROSITE" id="PS00615">
    <property type="entry name" value="C_TYPE_LECTIN_1"/>
    <property type="match status" value="1"/>
</dbReference>
<dbReference type="Gene3D" id="3.10.100.10">
    <property type="entry name" value="Mannose-Binding Protein A, subunit A"/>
    <property type="match status" value="1"/>
</dbReference>
<organism evidence="3 4">
    <name type="scientific">Ditylenchus destructor</name>
    <dbReference type="NCBI Taxonomy" id="166010"/>
    <lineage>
        <taxon>Eukaryota</taxon>
        <taxon>Metazoa</taxon>
        <taxon>Ecdysozoa</taxon>
        <taxon>Nematoda</taxon>
        <taxon>Chromadorea</taxon>
        <taxon>Rhabditida</taxon>
        <taxon>Tylenchina</taxon>
        <taxon>Tylenchomorpha</taxon>
        <taxon>Sphaerularioidea</taxon>
        <taxon>Anguinidae</taxon>
        <taxon>Anguininae</taxon>
        <taxon>Ditylenchus</taxon>
    </lineage>
</organism>
<dbReference type="InterPro" id="IPR050111">
    <property type="entry name" value="C-type_lectin/snaclec_domain"/>
</dbReference>
<dbReference type="EMBL" id="JAKKPZ010000230">
    <property type="protein sequence ID" value="KAI1698184.1"/>
    <property type="molecule type" value="Genomic_DNA"/>
</dbReference>
<proteinExistence type="predicted"/>
<dbReference type="InterPro" id="IPR016186">
    <property type="entry name" value="C-type_lectin-like/link_sf"/>
</dbReference>
<evidence type="ECO:0000313" key="3">
    <source>
        <dbReference type="EMBL" id="KAI1698184.1"/>
    </source>
</evidence>
<name>A0AAD4MLF1_9BILA</name>
<feature type="domain" description="C-type lectin" evidence="2">
    <location>
        <begin position="95"/>
        <end position="232"/>
    </location>
</feature>
<dbReference type="SMART" id="SM00034">
    <property type="entry name" value="CLECT"/>
    <property type="match status" value="1"/>
</dbReference>
<dbReference type="Pfam" id="PF00059">
    <property type="entry name" value="Lectin_C"/>
    <property type="match status" value="1"/>
</dbReference>
<keyword evidence="1" id="KW-1015">Disulfide bond</keyword>
<keyword evidence="4" id="KW-1185">Reference proteome</keyword>
<dbReference type="AlphaFoldDB" id="A0AAD4MLF1"/>
<dbReference type="PANTHER" id="PTHR22803">
    <property type="entry name" value="MANNOSE, PHOSPHOLIPASE, LECTIN RECEPTOR RELATED"/>
    <property type="match status" value="1"/>
</dbReference>